<dbReference type="InterPro" id="IPR032675">
    <property type="entry name" value="LRR_dom_sf"/>
</dbReference>
<accession>A0A3P6H8H6</accession>
<name>A0A3P6H8H6_BRAOL</name>
<dbReference type="PANTHER" id="PTHR31293:SF16">
    <property type="entry name" value="RNI-LIKE SUPERFAMILY PROTEIN"/>
    <property type="match status" value="1"/>
</dbReference>
<dbReference type="EMBL" id="LR031880">
    <property type="protein sequence ID" value="VDD62289.1"/>
    <property type="molecule type" value="Genomic_DNA"/>
</dbReference>
<evidence type="ECO:0008006" key="2">
    <source>
        <dbReference type="Google" id="ProtNLM"/>
    </source>
</evidence>
<dbReference type="Gene3D" id="3.80.10.10">
    <property type="entry name" value="Ribonuclease Inhibitor"/>
    <property type="match status" value="1"/>
</dbReference>
<gene>
    <name evidence="1" type="ORF">BOLC6T37742H</name>
</gene>
<evidence type="ECO:0000313" key="1">
    <source>
        <dbReference type="EMBL" id="VDD62289.1"/>
    </source>
</evidence>
<protein>
    <recommendedName>
        <fullName evidence="2">FBD domain-containing protein</fullName>
    </recommendedName>
</protein>
<organism evidence="1">
    <name type="scientific">Brassica oleracea</name>
    <name type="common">Wild cabbage</name>
    <dbReference type="NCBI Taxonomy" id="3712"/>
    <lineage>
        <taxon>Eukaryota</taxon>
        <taxon>Viridiplantae</taxon>
        <taxon>Streptophyta</taxon>
        <taxon>Embryophyta</taxon>
        <taxon>Tracheophyta</taxon>
        <taxon>Spermatophyta</taxon>
        <taxon>Magnoliopsida</taxon>
        <taxon>eudicotyledons</taxon>
        <taxon>Gunneridae</taxon>
        <taxon>Pentapetalae</taxon>
        <taxon>rosids</taxon>
        <taxon>malvids</taxon>
        <taxon>Brassicales</taxon>
        <taxon>Brassicaceae</taxon>
        <taxon>Brassiceae</taxon>
        <taxon>Brassica</taxon>
    </lineage>
</organism>
<sequence length="219" mass="25017">MWKGMEDLTVSSASLKTLTIKLGYFVSTLSIDTPNLLHFNYFGCVASDYPLVTMGNLVDAQINLLTKAQLAYQRKYYNGWFDVQVAIGYSNVWKLFHGIRNVPHLDLFPDTFEVISMCSESLPVFNNLKSLAIWSGEDRGWQAMPALLRNCPNLETLVIKILKTMYVTDKCGDVCDSIYREHKGLSLTLCPVKVMKIHGFQGTMKEMAMIEHFWSIFHR</sequence>
<reference evidence="1" key="1">
    <citation type="submission" date="2018-11" db="EMBL/GenBank/DDBJ databases">
        <authorList>
            <consortium name="Genoscope - CEA"/>
            <person name="William W."/>
        </authorList>
    </citation>
    <scope>NUCLEOTIDE SEQUENCE</scope>
</reference>
<dbReference type="InterPro" id="IPR055294">
    <property type="entry name" value="FBL60-like"/>
</dbReference>
<dbReference type="AlphaFoldDB" id="A0A3P6H8H6"/>
<proteinExistence type="predicted"/>
<dbReference type="PANTHER" id="PTHR31293">
    <property type="entry name" value="RNI-LIKE SUPERFAMILY PROTEIN"/>
    <property type="match status" value="1"/>
</dbReference>